<evidence type="ECO:0000313" key="2">
    <source>
        <dbReference type="WBParaSite" id="ACRNAN_scaffold4390.g14299.t1"/>
    </source>
</evidence>
<accession>A0A914DVS4</accession>
<dbReference type="Gene3D" id="3.30.420.10">
    <property type="entry name" value="Ribonuclease H-like superfamily/Ribonuclease H"/>
    <property type="match status" value="1"/>
</dbReference>
<name>A0A914DVS4_9BILA</name>
<dbReference type="InterPro" id="IPR036397">
    <property type="entry name" value="RNaseH_sf"/>
</dbReference>
<reference evidence="2" key="1">
    <citation type="submission" date="2022-11" db="UniProtKB">
        <authorList>
            <consortium name="WormBaseParasite"/>
        </authorList>
    </citation>
    <scope>IDENTIFICATION</scope>
</reference>
<dbReference type="GO" id="GO:0003676">
    <property type="term" value="F:nucleic acid binding"/>
    <property type="evidence" value="ECO:0007669"/>
    <property type="project" value="InterPro"/>
</dbReference>
<evidence type="ECO:0000313" key="1">
    <source>
        <dbReference type="Proteomes" id="UP000887540"/>
    </source>
</evidence>
<dbReference type="PANTHER" id="PTHR47326:SF1">
    <property type="entry name" value="HTH PSQ-TYPE DOMAIN-CONTAINING PROTEIN"/>
    <property type="match status" value="1"/>
</dbReference>
<protein>
    <submittedName>
        <fullName evidence="2">Transposase</fullName>
    </submittedName>
</protein>
<dbReference type="WBParaSite" id="ACRNAN_scaffold4390.g14299.t1">
    <property type="protein sequence ID" value="ACRNAN_scaffold4390.g14299.t1"/>
    <property type="gene ID" value="ACRNAN_scaffold4390.g14299"/>
</dbReference>
<sequence length="367" mass="43051">MLWLAETNDISAVQKKFQQEYGKSSPNVTDLDPQFPSNDEINKWHANFMKAVSDGQGCNKAYHGIVEKENSVDLHTTIFEKETGLLNFFGFRKFHKCHPFKMHLNGKLEKEDFVNRRKFAETELGRIELYYPLWDKPVQFLHRIWFGGEAKFYTNGRVECHNVIYMADNPENPESKIPPPRTNSYVTVFAVMNAEVIFGPYITTGKVDNNTYKLYLKKFVYEFQQIRRIQNRLYDPIFMHDDSSLHEDANAFLEEQFPNYWIGPGSPHGTWPRMSPDMNPLCFFLWGHIKNKVYKTPFTDNNTTELGNRIQHAFTELHPDMLEEAVKTYKERLKLVVKQDGGLVDVHDDDENVTKRQDCEAIELMEW</sequence>
<keyword evidence="1" id="KW-1185">Reference proteome</keyword>
<dbReference type="AlphaFoldDB" id="A0A914DVS4"/>
<dbReference type="Proteomes" id="UP000887540">
    <property type="component" value="Unplaced"/>
</dbReference>
<proteinExistence type="predicted"/>
<organism evidence="1 2">
    <name type="scientific">Acrobeloides nanus</name>
    <dbReference type="NCBI Taxonomy" id="290746"/>
    <lineage>
        <taxon>Eukaryota</taxon>
        <taxon>Metazoa</taxon>
        <taxon>Ecdysozoa</taxon>
        <taxon>Nematoda</taxon>
        <taxon>Chromadorea</taxon>
        <taxon>Rhabditida</taxon>
        <taxon>Tylenchina</taxon>
        <taxon>Cephalobomorpha</taxon>
        <taxon>Cephaloboidea</taxon>
        <taxon>Cephalobidae</taxon>
        <taxon>Acrobeloides</taxon>
    </lineage>
</organism>
<dbReference type="PANTHER" id="PTHR47326">
    <property type="entry name" value="TRANSPOSABLE ELEMENT TC3 TRANSPOSASE-LIKE PROTEIN"/>
    <property type="match status" value="1"/>
</dbReference>